<feature type="region of interest" description="Disordered" evidence="1">
    <location>
        <begin position="1"/>
        <end position="22"/>
    </location>
</feature>
<protein>
    <submittedName>
        <fullName evidence="2">Uncharacterized protein</fullName>
    </submittedName>
</protein>
<feature type="region of interest" description="Disordered" evidence="1">
    <location>
        <begin position="201"/>
        <end position="272"/>
    </location>
</feature>
<dbReference type="GO" id="GO:0000462">
    <property type="term" value="P:maturation of SSU-rRNA from tricistronic rRNA transcript (SSU-rRNA, 5.8S rRNA, LSU-rRNA)"/>
    <property type="evidence" value="ECO:0007669"/>
    <property type="project" value="TreeGrafter"/>
</dbReference>
<evidence type="ECO:0000313" key="2">
    <source>
        <dbReference type="EMBL" id="CAF9922709.1"/>
    </source>
</evidence>
<dbReference type="PANTHER" id="PTHR28096:SF1">
    <property type="entry name" value="PROTEIN FAF1"/>
    <property type="match status" value="1"/>
</dbReference>
<dbReference type="PANTHER" id="PTHR28096">
    <property type="entry name" value="PROTEIN FAF1"/>
    <property type="match status" value="1"/>
</dbReference>
<reference evidence="2" key="1">
    <citation type="submission" date="2021-03" db="EMBL/GenBank/DDBJ databases">
        <authorList>
            <person name="Tagirdzhanova G."/>
        </authorList>
    </citation>
    <scope>NUCLEOTIDE SEQUENCE</scope>
</reference>
<dbReference type="OrthoDB" id="5556956at2759"/>
<accession>A0A8H3FFT8</accession>
<dbReference type="AlphaFoldDB" id="A0A8H3FFT8"/>
<proteinExistence type="predicted"/>
<dbReference type="InterPro" id="IPR053030">
    <property type="entry name" value="Ribosomal_biogenesis_FAF1-like"/>
</dbReference>
<name>A0A8H3FFT8_9LECA</name>
<dbReference type="Proteomes" id="UP000664521">
    <property type="component" value="Unassembled WGS sequence"/>
</dbReference>
<dbReference type="GO" id="GO:0005730">
    <property type="term" value="C:nucleolus"/>
    <property type="evidence" value="ECO:0007669"/>
    <property type="project" value="TreeGrafter"/>
</dbReference>
<keyword evidence="3" id="KW-1185">Reference proteome</keyword>
<dbReference type="InterPro" id="IPR027973">
    <property type="entry name" value="FSAF1-like"/>
</dbReference>
<gene>
    <name evidence="2" type="ORF">HETSPECPRED_005127</name>
</gene>
<dbReference type="Pfam" id="PF15375">
    <property type="entry name" value="FSAF1"/>
    <property type="match status" value="1"/>
</dbReference>
<feature type="compositionally biased region" description="Basic and acidic residues" evidence="1">
    <location>
        <begin position="222"/>
        <end position="234"/>
    </location>
</feature>
<evidence type="ECO:0000313" key="3">
    <source>
        <dbReference type="Proteomes" id="UP000664521"/>
    </source>
</evidence>
<evidence type="ECO:0000256" key="1">
    <source>
        <dbReference type="SAM" id="MobiDB-lite"/>
    </source>
</evidence>
<organism evidence="2 3">
    <name type="scientific">Heterodermia speciosa</name>
    <dbReference type="NCBI Taxonomy" id="116794"/>
    <lineage>
        <taxon>Eukaryota</taxon>
        <taxon>Fungi</taxon>
        <taxon>Dikarya</taxon>
        <taxon>Ascomycota</taxon>
        <taxon>Pezizomycotina</taxon>
        <taxon>Lecanoromycetes</taxon>
        <taxon>OSLEUM clade</taxon>
        <taxon>Lecanoromycetidae</taxon>
        <taxon>Caliciales</taxon>
        <taxon>Physciaceae</taxon>
        <taxon>Heterodermia</taxon>
    </lineage>
</organism>
<dbReference type="EMBL" id="CAJPDS010000031">
    <property type="protein sequence ID" value="CAF9922709.1"/>
    <property type="molecule type" value="Genomic_DNA"/>
</dbReference>
<feature type="compositionally biased region" description="Basic and acidic residues" evidence="1">
    <location>
        <begin position="202"/>
        <end position="214"/>
    </location>
</feature>
<comment type="caution">
    <text evidence="2">The sequence shown here is derived from an EMBL/GenBank/DDBJ whole genome shotgun (WGS) entry which is preliminary data.</text>
</comment>
<sequence length="272" mass="30150">MALGKRKRRDQVGLSNPFADTSADENAADLHAHFRHHFEAKFKPLEGISLSIKGIETEVPESVDLESDWEGLTDTEDNGGPQIIHHQLSEAAETEVPNKELRAFMSTKPPSSRPALTPKTKNIEQSDADEMASDAANLKKDLALQRLLKESHLLESQSALSVSGRNRHKAVDMRLQDLGSKTSLYAQPKMPLSHRRGIIAKSTEKEDARRREAQENGIILEKATKAKKGSEARRQRAIGAPTVGRFQGGMLKLSKRDVADIQGPKKSVKRKR</sequence>